<dbReference type="RefSeq" id="XP_013236648.1">
    <property type="nucleotide sequence ID" value="XM_013381194.1"/>
</dbReference>
<dbReference type="OrthoDB" id="289038at2759"/>
<keyword evidence="11" id="KW-1185">Reference proteome</keyword>
<dbReference type="Pfam" id="PF00443">
    <property type="entry name" value="UCH"/>
    <property type="match status" value="1"/>
</dbReference>
<dbReference type="GO" id="GO:0016579">
    <property type="term" value="P:protein deubiquitination"/>
    <property type="evidence" value="ECO:0007669"/>
    <property type="project" value="InterPro"/>
</dbReference>
<dbReference type="GO" id="GO:0006508">
    <property type="term" value="P:proteolysis"/>
    <property type="evidence" value="ECO:0007669"/>
    <property type="project" value="UniProtKB-KW"/>
</dbReference>
<dbReference type="Gene3D" id="3.90.70.10">
    <property type="entry name" value="Cysteine proteinases"/>
    <property type="match status" value="1"/>
</dbReference>
<dbReference type="AlphaFoldDB" id="A0A098VR42"/>
<keyword evidence="3 7" id="KW-0645">Protease</keyword>
<dbReference type="GO" id="GO:0004843">
    <property type="term" value="F:cysteine-type deubiquitinase activity"/>
    <property type="evidence" value="ECO:0007669"/>
    <property type="project" value="UniProtKB-UniRule"/>
</dbReference>
<dbReference type="InterPro" id="IPR038765">
    <property type="entry name" value="Papain-like_cys_pep_sf"/>
</dbReference>
<dbReference type="GeneID" id="25260899"/>
<proteinExistence type="inferred from homology"/>
<evidence type="ECO:0000256" key="1">
    <source>
        <dbReference type="ARBA" id="ARBA00000707"/>
    </source>
</evidence>
<evidence type="ECO:0000313" key="9">
    <source>
        <dbReference type="EMBL" id="KGG50197.1"/>
    </source>
</evidence>
<evidence type="ECO:0000313" key="11">
    <source>
        <dbReference type="Proteomes" id="UP000029725"/>
    </source>
</evidence>
<dbReference type="InterPro" id="IPR050164">
    <property type="entry name" value="Peptidase_C19"/>
</dbReference>
<comment type="caution">
    <text evidence="10">The sequence shown here is derived from an EMBL/GenBank/DDBJ whole genome shotgun (WGS) entry which is preliminary data.</text>
</comment>
<dbReference type="GO" id="GO:0005634">
    <property type="term" value="C:nucleus"/>
    <property type="evidence" value="ECO:0007669"/>
    <property type="project" value="TreeGrafter"/>
</dbReference>
<comment type="catalytic activity">
    <reaction evidence="1 7">
        <text>Thiol-dependent hydrolysis of ester, thioester, amide, peptide and isopeptide bonds formed by the C-terminal Gly of ubiquitin (a 76-residue protein attached to proteins as an intracellular targeting signal).</text>
        <dbReference type="EC" id="3.4.19.12"/>
    </reaction>
</comment>
<dbReference type="GO" id="GO:0005829">
    <property type="term" value="C:cytosol"/>
    <property type="evidence" value="ECO:0007669"/>
    <property type="project" value="TreeGrafter"/>
</dbReference>
<dbReference type="PROSITE" id="PS00972">
    <property type="entry name" value="USP_1"/>
    <property type="match status" value="1"/>
</dbReference>
<evidence type="ECO:0000313" key="10">
    <source>
        <dbReference type="EMBL" id="KGG50221.1"/>
    </source>
</evidence>
<keyword evidence="4 7" id="KW-0833">Ubl conjugation pathway</keyword>
<dbReference type="InterPro" id="IPR001394">
    <property type="entry name" value="Peptidase_C19_UCH"/>
</dbReference>
<evidence type="ECO:0000256" key="4">
    <source>
        <dbReference type="ARBA" id="ARBA00022786"/>
    </source>
</evidence>
<dbReference type="RefSeq" id="XP_013236624.1">
    <property type="nucleotide sequence ID" value="XM_013381170.1"/>
</dbReference>
<evidence type="ECO:0000256" key="3">
    <source>
        <dbReference type="ARBA" id="ARBA00022670"/>
    </source>
</evidence>
<gene>
    <name evidence="10" type="ORF">DI09_80p150</name>
    <name evidence="9" type="ORF">DI09_82p160</name>
</gene>
<dbReference type="InterPro" id="IPR028889">
    <property type="entry name" value="USP"/>
</dbReference>
<dbReference type="PROSITE" id="PS00973">
    <property type="entry name" value="USP_2"/>
    <property type="match status" value="1"/>
</dbReference>
<sequence>MKSETCLLGDGGSSSLLPPIYMRKRIVFRAARNSQNLKEATAASLGVSASAAPGATGPPVLQEKIISGSCLPRPVGLSNLGNTCFLNSVLQCLMHVPEFFEIINSCSCACEDHKKKTLWCISCEMHRLVQRAILYSSSQSKMRISPSGIVGNIQKISKIFRYGRQEDAHEFLCVFLDALEKKFSSLKSLTAGTFTSRIACKSCGATSDSKEPFGNIISLQVSSTIEQSLQRFTRSERLDEFYKCGTCSSLGTSTRKLSISELPSLLMFHMKRFAPGFSAGKITKHIQFPEILDISPFAIDSKGHKYTLAGVIVHSGYSTSSGHYHACVRNQGLWYEVDDEDVRLLKNTTVLSQQAYILFYIPQSVSPVSPKSAHTDAILKEEEEEVSVLSKATATINAHTASRNQYDTSSTVAKSIPGAVAPVPMPQTIPISISSNSKKSVIDNIKDLTSQSTLKRSFDYFSKRDTDLRSRPVLDHNDTPLDIHDAEYDAGRLPKKGKKKRQLDNSFGTNVCKASSGVIRQKPSVQLKRHAHKLRQSNNTWCTSAIISK</sequence>
<organism evidence="10 11">
    <name type="scientific">Mitosporidium daphniae</name>
    <dbReference type="NCBI Taxonomy" id="1485682"/>
    <lineage>
        <taxon>Eukaryota</taxon>
        <taxon>Fungi</taxon>
        <taxon>Fungi incertae sedis</taxon>
        <taxon>Microsporidia</taxon>
        <taxon>Mitosporidium</taxon>
    </lineage>
</organism>
<dbReference type="HOGENOM" id="CLU_496131_0_0_1"/>
<reference evidence="10 11" key="1">
    <citation type="submission" date="2014-04" db="EMBL/GenBank/DDBJ databases">
        <title>A new species of microsporidia sheds light on the evolution of extreme parasitism.</title>
        <authorList>
            <person name="Haag K.L."/>
            <person name="James T.Y."/>
            <person name="Larsson R."/>
            <person name="Schaer T.M."/>
            <person name="Refardt D."/>
            <person name="Pombert J.-F."/>
            <person name="Ebert D."/>
        </authorList>
    </citation>
    <scope>NUCLEOTIDE SEQUENCE [LARGE SCALE GENOMIC DNA]</scope>
    <source>
        <strain evidence="10 11">UGP3</strain>
        <tissue evidence="10">Spores</tissue>
    </source>
</reference>
<evidence type="ECO:0000256" key="2">
    <source>
        <dbReference type="ARBA" id="ARBA00009085"/>
    </source>
</evidence>
<dbReference type="Proteomes" id="UP000029725">
    <property type="component" value="Unassembled WGS sequence"/>
</dbReference>
<dbReference type="EMBL" id="JMKJ01000591">
    <property type="protein sequence ID" value="KGG50221.1"/>
    <property type="molecule type" value="Genomic_DNA"/>
</dbReference>
<keyword evidence="6 7" id="KW-0788">Thiol protease</keyword>
<protein>
    <recommendedName>
        <fullName evidence="7">Ubiquitin carboxyl-terminal hydrolase</fullName>
        <ecNumber evidence="7">3.4.19.12</ecNumber>
    </recommendedName>
</protein>
<dbReference type="EC" id="3.4.19.12" evidence="7"/>
<dbReference type="PANTHER" id="PTHR24006">
    <property type="entry name" value="UBIQUITIN CARBOXYL-TERMINAL HYDROLASE"/>
    <property type="match status" value="1"/>
</dbReference>
<dbReference type="InterPro" id="IPR018200">
    <property type="entry name" value="USP_CS"/>
</dbReference>
<feature type="domain" description="USP" evidence="8">
    <location>
        <begin position="75"/>
        <end position="363"/>
    </location>
</feature>
<dbReference type="GeneID" id="25260924"/>
<dbReference type="SUPFAM" id="SSF54001">
    <property type="entry name" value="Cysteine proteinases"/>
    <property type="match status" value="1"/>
</dbReference>
<dbReference type="VEuPathDB" id="MicrosporidiaDB:DI09_82p160"/>
<evidence type="ECO:0000259" key="8">
    <source>
        <dbReference type="PROSITE" id="PS50235"/>
    </source>
</evidence>
<dbReference type="PROSITE" id="PS50235">
    <property type="entry name" value="USP_3"/>
    <property type="match status" value="1"/>
</dbReference>
<evidence type="ECO:0000256" key="6">
    <source>
        <dbReference type="ARBA" id="ARBA00022807"/>
    </source>
</evidence>
<name>A0A098VR42_9MICR</name>
<dbReference type="PANTHER" id="PTHR24006:SF758">
    <property type="entry name" value="UBIQUITIN CARBOXYL-TERMINAL HYDROLASE 36"/>
    <property type="match status" value="1"/>
</dbReference>
<accession>A0A098VR42</accession>
<comment type="similarity">
    <text evidence="2 7">Belongs to the peptidase C19 family.</text>
</comment>
<keyword evidence="5 7" id="KW-0378">Hydrolase</keyword>
<evidence type="ECO:0000256" key="7">
    <source>
        <dbReference type="RuleBase" id="RU366025"/>
    </source>
</evidence>
<evidence type="ECO:0000256" key="5">
    <source>
        <dbReference type="ARBA" id="ARBA00022801"/>
    </source>
</evidence>
<dbReference type="EMBL" id="JMKJ01000593">
    <property type="protein sequence ID" value="KGG50197.1"/>
    <property type="molecule type" value="Genomic_DNA"/>
</dbReference>
<dbReference type="VEuPathDB" id="MicrosporidiaDB:DI09_80p150"/>